<gene>
    <name evidence="2" type="ORF">CAC42_3526</name>
</gene>
<protein>
    <submittedName>
        <fullName evidence="2">Uncharacterized protein</fullName>
    </submittedName>
</protein>
<feature type="transmembrane region" description="Helical" evidence="1">
    <location>
        <begin position="128"/>
        <end position="153"/>
    </location>
</feature>
<dbReference type="AlphaFoldDB" id="A0A2K1R1M3"/>
<feature type="transmembrane region" description="Helical" evidence="1">
    <location>
        <begin position="61"/>
        <end position="82"/>
    </location>
</feature>
<dbReference type="OrthoDB" id="3913512at2759"/>
<proteinExistence type="predicted"/>
<evidence type="ECO:0000313" key="3">
    <source>
        <dbReference type="Proteomes" id="UP000243797"/>
    </source>
</evidence>
<dbReference type="EMBL" id="NKHZ01000012">
    <property type="protein sequence ID" value="PNS21188.1"/>
    <property type="molecule type" value="Genomic_DNA"/>
</dbReference>
<keyword evidence="1" id="KW-1133">Transmembrane helix</keyword>
<evidence type="ECO:0000313" key="2">
    <source>
        <dbReference type="EMBL" id="PNS21188.1"/>
    </source>
</evidence>
<name>A0A2K1R1M3_9PEZI</name>
<keyword evidence="1" id="KW-0472">Membrane</keyword>
<evidence type="ECO:0000256" key="1">
    <source>
        <dbReference type="SAM" id="Phobius"/>
    </source>
</evidence>
<dbReference type="Proteomes" id="UP000243797">
    <property type="component" value="Unassembled WGS sequence"/>
</dbReference>
<reference evidence="2 3" key="1">
    <citation type="submission" date="2017-06" db="EMBL/GenBank/DDBJ databases">
        <title>Draft genome sequence of a variant of Elsinoe murrayae.</title>
        <authorList>
            <person name="Cheng Q."/>
        </authorList>
    </citation>
    <scope>NUCLEOTIDE SEQUENCE [LARGE SCALE GENOMIC DNA]</scope>
    <source>
        <strain evidence="2 3">CQ-2017a</strain>
    </source>
</reference>
<feature type="transmembrane region" description="Helical" evidence="1">
    <location>
        <begin position="94"/>
        <end position="116"/>
    </location>
</feature>
<dbReference type="InParanoid" id="A0A2K1R1M3"/>
<accession>A0A2K1R1M3</accession>
<keyword evidence="3" id="KW-1185">Reference proteome</keyword>
<keyword evidence="1" id="KW-0812">Transmembrane</keyword>
<sequence length="196" mass="22326">MPSSPPLTRPNRIALLVFLPLSLLMHLATIILRIVLTADSWDVIGRYQNEYYGRRTARGRPYQVAAIIIESLLFPVLLWQLLRLIKKRLTALEFLCYSVGCLAYWTLIMGVTIAIMTDVYESMLYYGLFYIIFISMLMGLYFIQMCWAIGVFVHGKKQRNLAPTIPGGDSGARRSYDVYLSEMGPDGHKKSTSTEV</sequence>
<organism evidence="2 3">
    <name type="scientific">Sphaceloma murrayae</name>
    <dbReference type="NCBI Taxonomy" id="2082308"/>
    <lineage>
        <taxon>Eukaryota</taxon>
        <taxon>Fungi</taxon>
        <taxon>Dikarya</taxon>
        <taxon>Ascomycota</taxon>
        <taxon>Pezizomycotina</taxon>
        <taxon>Dothideomycetes</taxon>
        <taxon>Dothideomycetidae</taxon>
        <taxon>Myriangiales</taxon>
        <taxon>Elsinoaceae</taxon>
        <taxon>Sphaceloma</taxon>
    </lineage>
</organism>
<comment type="caution">
    <text evidence="2">The sequence shown here is derived from an EMBL/GenBank/DDBJ whole genome shotgun (WGS) entry which is preliminary data.</text>
</comment>